<comment type="caution">
    <text evidence="2">The sequence shown here is derived from an EMBL/GenBank/DDBJ whole genome shotgun (WGS) entry which is preliminary data.</text>
</comment>
<protein>
    <recommendedName>
        <fullName evidence="1">Fungal-type protein kinase domain-containing protein</fullName>
    </recommendedName>
</protein>
<dbReference type="Pfam" id="PF17667">
    <property type="entry name" value="Pkinase_fungal"/>
    <property type="match status" value="1"/>
</dbReference>
<feature type="domain" description="Fungal-type protein kinase" evidence="1">
    <location>
        <begin position="57"/>
        <end position="159"/>
    </location>
</feature>
<dbReference type="OrthoDB" id="5584477at2759"/>
<proteinExistence type="predicted"/>
<evidence type="ECO:0000259" key="1">
    <source>
        <dbReference type="Pfam" id="PF17667"/>
    </source>
</evidence>
<dbReference type="AlphaFoldDB" id="A0A401G9W4"/>
<reference evidence="2 3" key="1">
    <citation type="journal article" date="2018" name="Sci. Rep.">
        <title>Genome sequence of the cauliflower mushroom Sparassis crispa (Hanabiratake) and its association with beneficial usage.</title>
        <authorList>
            <person name="Kiyama R."/>
            <person name="Furutani Y."/>
            <person name="Kawaguchi K."/>
            <person name="Nakanishi T."/>
        </authorList>
    </citation>
    <scope>NUCLEOTIDE SEQUENCE [LARGE SCALE GENOMIC DNA]</scope>
</reference>
<dbReference type="EMBL" id="BFAD01000002">
    <property type="protein sequence ID" value="GBE78923.1"/>
    <property type="molecule type" value="Genomic_DNA"/>
</dbReference>
<gene>
    <name evidence="2" type="ORF">SCP_0201200</name>
</gene>
<keyword evidence="3" id="KW-1185">Reference proteome</keyword>
<dbReference type="RefSeq" id="XP_027609836.1">
    <property type="nucleotide sequence ID" value="XM_027754035.1"/>
</dbReference>
<sequence length="257" mass="29963">MIQVLDVTSDCNYYSDCISAESKSLEIQAESNTVRTLRIPPAVETRQFGCIDELKGEEFMSAWADCYRRHFHLWSIGIRRSDISLRNLMYDRATKRGILSDLDLNVARSPGSLTPCGKNRTVTVPFMALDLLTQDYYSEKITHLYRHDVESFIWVLPYVLLRDTNPAVVDSWNTGRFYLCEFGKEMFLRNLHWYQEARPPNDHPWTVGYALVKWLCDKRRSSTDARLVDNSDSVYDLWNDPSMDAARKIFHEVEDLL</sequence>
<dbReference type="SUPFAM" id="SSF56112">
    <property type="entry name" value="Protein kinase-like (PK-like)"/>
    <property type="match status" value="1"/>
</dbReference>
<organism evidence="2 3">
    <name type="scientific">Sparassis crispa</name>
    <dbReference type="NCBI Taxonomy" id="139825"/>
    <lineage>
        <taxon>Eukaryota</taxon>
        <taxon>Fungi</taxon>
        <taxon>Dikarya</taxon>
        <taxon>Basidiomycota</taxon>
        <taxon>Agaricomycotina</taxon>
        <taxon>Agaricomycetes</taxon>
        <taxon>Polyporales</taxon>
        <taxon>Sparassidaceae</taxon>
        <taxon>Sparassis</taxon>
    </lineage>
</organism>
<dbReference type="Proteomes" id="UP000287166">
    <property type="component" value="Unassembled WGS sequence"/>
</dbReference>
<dbReference type="GeneID" id="38775840"/>
<evidence type="ECO:0000313" key="2">
    <source>
        <dbReference type="EMBL" id="GBE78923.1"/>
    </source>
</evidence>
<dbReference type="InParanoid" id="A0A401G9W4"/>
<name>A0A401G9W4_9APHY</name>
<accession>A0A401G9W4</accession>
<dbReference type="InterPro" id="IPR040976">
    <property type="entry name" value="Pkinase_fungal"/>
</dbReference>
<evidence type="ECO:0000313" key="3">
    <source>
        <dbReference type="Proteomes" id="UP000287166"/>
    </source>
</evidence>
<dbReference type="InterPro" id="IPR011009">
    <property type="entry name" value="Kinase-like_dom_sf"/>
</dbReference>